<evidence type="ECO:0000313" key="10">
    <source>
        <dbReference type="EMBL" id="KAJ8613121.1"/>
    </source>
</evidence>
<dbReference type="InterPro" id="IPR044849">
    <property type="entry name" value="CASTOR/POLLUX/SYM8-like"/>
</dbReference>
<evidence type="ECO:0000256" key="7">
    <source>
        <dbReference type="ARBA" id="ARBA00023136"/>
    </source>
</evidence>
<proteinExistence type="inferred from homology"/>
<dbReference type="PROSITE" id="PS51201">
    <property type="entry name" value="RCK_N"/>
    <property type="match status" value="1"/>
</dbReference>
<keyword evidence="4" id="KW-0812">Transmembrane</keyword>
<dbReference type="InterPro" id="IPR003148">
    <property type="entry name" value="RCK_N"/>
</dbReference>
<name>A0AAD7XRF2_9STRA</name>
<dbReference type="AlphaFoldDB" id="A0AAD7XRF2"/>
<keyword evidence="6" id="KW-0406">Ion transport</keyword>
<evidence type="ECO:0000313" key="11">
    <source>
        <dbReference type="Proteomes" id="UP001230188"/>
    </source>
</evidence>
<gene>
    <name evidence="10" type="ORF">CTAYLR_004807</name>
</gene>
<accession>A0AAD7XRF2</accession>
<dbReference type="Proteomes" id="UP001230188">
    <property type="component" value="Unassembled WGS sequence"/>
</dbReference>
<dbReference type="EMBL" id="JAQMWT010000036">
    <property type="protein sequence ID" value="KAJ8613121.1"/>
    <property type="molecule type" value="Genomic_DNA"/>
</dbReference>
<comment type="similarity">
    <text evidence="2">Belongs to the castor/pollux (TC 1.A.1.23) family.</text>
</comment>
<dbReference type="PANTHER" id="PTHR31563:SF10">
    <property type="entry name" value="ION CHANNEL POLLUX-RELATED"/>
    <property type="match status" value="1"/>
</dbReference>
<evidence type="ECO:0000256" key="8">
    <source>
        <dbReference type="SAM" id="Coils"/>
    </source>
</evidence>
<sequence>MATVLGVVVDVIREKMDQLKVGKRVIEHGHSIIFGWTDRAPLVINELLLANESEGGGVIVIMAEAPNKDVIEAQILHRFRRRLRGSRIIVRNGSSMLMQDLQKVAVDRAKVSILLSDPSGDADEADAASLRQILTIRSLPALDGFVVVEIRDVDNEPLVRLVGGSMVETIVSHDIIGRMMVMSSRNPGLSRVYSEVLGFDGDEFYMASFPEIEGVAFGDLQAMFPDAIPIGIASADEHCIWLKPSVGRITKPGEKIIVIAEDDDTFSPQPAEDVAGTEAPRLPPKTQQKELILFCGWRRDIRDIILHLDRLVMSGSCIHMCTDAIPLSERDVRLQSEGLNFRSLKNVTVEHFNINTSVRRKVAELPLEEYTSILIFPDQRHEGDIMRSDSHVIATLLLIRDIQRQRNKEKILTVTTLNTATANRVAEGIESWRKHVALTPKTPIICEILDPRTQATIEANLNIAGSSDFCQSNRLIAQVLAMVSENRGVKLLIDELLSADGTSFRVMRASSYVAKGEILNFYELGRRCLRQKGEVLVGYQHSHDFVTVINPRDKRTRRSWDNDDLVVLHGTSRLKGQDRTKANVVIAALNQQSSRRDRVSLDADGMERLRNARTTSITSSINSTIARHLAQLRIEDLQWLQSKIQAEIRTRDMSHVSPLVLPLDPALEKVIDNLNNLRATVESVKDEAKDEEEEDVPVLKDL</sequence>
<evidence type="ECO:0000259" key="9">
    <source>
        <dbReference type="PROSITE" id="PS51201"/>
    </source>
</evidence>
<dbReference type="InterPro" id="IPR010420">
    <property type="entry name" value="CASTOR/POLLUX/SYM8_dom"/>
</dbReference>
<evidence type="ECO:0000256" key="2">
    <source>
        <dbReference type="ARBA" id="ARBA00008577"/>
    </source>
</evidence>
<comment type="caution">
    <text evidence="10">The sequence shown here is derived from an EMBL/GenBank/DDBJ whole genome shotgun (WGS) entry which is preliminary data.</text>
</comment>
<keyword evidence="5" id="KW-1133">Transmembrane helix</keyword>
<dbReference type="Gene3D" id="3.40.50.720">
    <property type="entry name" value="NAD(P)-binding Rossmann-like Domain"/>
    <property type="match status" value="1"/>
</dbReference>
<comment type="subcellular location">
    <subcellularLocation>
        <location evidence="1">Endomembrane system</location>
        <topology evidence="1">Multi-pass membrane protein</topology>
    </subcellularLocation>
</comment>
<keyword evidence="8" id="KW-0175">Coiled coil</keyword>
<feature type="coiled-coil region" evidence="8">
    <location>
        <begin position="667"/>
        <end position="694"/>
    </location>
</feature>
<dbReference type="GO" id="GO:0006813">
    <property type="term" value="P:potassium ion transport"/>
    <property type="evidence" value="ECO:0007669"/>
    <property type="project" value="InterPro"/>
</dbReference>
<feature type="domain" description="RCK N-terminal" evidence="9">
    <location>
        <begin position="28"/>
        <end position="171"/>
    </location>
</feature>
<dbReference type="PANTHER" id="PTHR31563">
    <property type="entry name" value="ION CHANNEL POLLUX-RELATED"/>
    <property type="match status" value="1"/>
</dbReference>
<dbReference type="GO" id="GO:0012505">
    <property type="term" value="C:endomembrane system"/>
    <property type="evidence" value="ECO:0007669"/>
    <property type="project" value="UniProtKB-SubCell"/>
</dbReference>
<protein>
    <recommendedName>
        <fullName evidence="9">RCK N-terminal domain-containing protein</fullName>
    </recommendedName>
</protein>
<keyword evidence="3" id="KW-0813">Transport</keyword>
<evidence type="ECO:0000256" key="5">
    <source>
        <dbReference type="ARBA" id="ARBA00022989"/>
    </source>
</evidence>
<keyword evidence="7" id="KW-0472">Membrane</keyword>
<evidence type="ECO:0000256" key="6">
    <source>
        <dbReference type="ARBA" id="ARBA00023065"/>
    </source>
</evidence>
<evidence type="ECO:0000256" key="4">
    <source>
        <dbReference type="ARBA" id="ARBA00022692"/>
    </source>
</evidence>
<dbReference type="Pfam" id="PF06241">
    <property type="entry name" value="Castor_Poll_mid"/>
    <property type="match status" value="1"/>
</dbReference>
<keyword evidence="11" id="KW-1185">Reference proteome</keyword>
<evidence type="ECO:0000256" key="1">
    <source>
        <dbReference type="ARBA" id="ARBA00004127"/>
    </source>
</evidence>
<organism evidence="10 11">
    <name type="scientific">Chrysophaeum taylorii</name>
    <dbReference type="NCBI Taxonomy" id="2483200"/>
    <lineage>
        <taxon>Eukaryota</taxon>
        <taxon>Sar</taxon>
        <taxon>Stramenopiles</taxon>
        <taxon>Ochrophyta</taxon>
        <taxon>Pelagophyceae</taxon>
        <taxon>Pelagomonadales</taxon>
        <taxon>Pelagomonadaceae</taxon>
        <taxon>Chrysophaeum</taxon>
    </lineage>
</organism>
<evidence type="ECO:0000256" key="3">
    <source>
        <dbReference type="ARBA" id="ARBA00022448"/>
    </source>
</evidence>
<reference evidence="10" key="1">
    <citation type="submission" date="2023-01" db="EMBL/GenBank/DDBJ databases">
        <title>Metagenome sequencing of chrysophaentin producing Chrysophaeum taylorii.</title>
        <authorList>
            <person name="Davison J."/>
            <person name="Bewley C."/>
        </authorList>
    </citation>
    <scope>NUCLEOTIDE SEQUENCE</scope>
    <source>
        <strain evidence="10">NIES-1699</strain>
    </source>
</reference>